<protein>
    <submittedName>
        <fullName evidence="9">Uncharacterized protein</fullName>
    </submittedName>
</protein>
<accession>A0ABC9BZX9</accession>
<reference evidence="9 10" key="2">
    <citation type="submission" date="2024-10" db="EMBL/GenBank/DDBJ databases">
        <authorList>
            <person name="Ryan C."/>
        </authorList>
    </citation>
    <scope>NUCLEOTIDE SEQUENCE [LARGE SCALE GENOMIC DNA]</scope>
</reference>
<dbReference type="Proteomes" id="UP001497457">
    <property type="component" value="Chromosome 28b"/>
</dbReference>
<comment type="similarity">
    <text evidence="2">Belongs to the Tim17/Tim22/Tim23 family.</text>
</comment>
<evidence type="ECO:0000256" key="6">
    <source>
        <dbReference type="ARBA" id="ARBA00023128"/>
    </source>
</evidence>
<evidence type="ECO:0000256" key="2">
    <source>
        <dbReference type="ARBA" id="ARBA00008444"/>
    </source>
</evidence>
<keyword evidence="6" id="KW-0496">Mitochondrion</keyword>
<evidence type="ECO:0000256" key="5">
    <source>
        <dbReference type="ARBA" id="ARBA00022989"/>
    </source>
</evidence>
<name>A0ABC9BZX9_9POAL</name>
<dbReference type="PANTHER" id="PTHR10485:SF13">
    <property type="match status" value="1"/>
</dbReference>
<evidence type="ECO:0000256" key="4">
    <source>
        <dbReference type="ARBA" id="ARBA00022792"/>
    </source>
</evidence>
<keyword evidence="7 8" id="KW-0472">Membrane</keyword>
<sequence>MESTAADVRQPERMVATPSYGEISDYRYRLVDYVGDGFLIGSSFGSAFHFLKGLRNSPSGRRLAGGVHAVRKNVPRFAGRSAASLALFWAIESATCLARGGIDDHWNSVPAGAATFGIFSARRGAPAAALFALLGATTFSGFAVAWWGLDLLCSPLLDYHAQEGQLNHASPADPIVGSIENR</sequence>
<dbReference type="PANTHER" id="PTHR10485">
    <property type="entry name" value="MITOCHONDRIAL IMPORT INNER MEMBRANE TRANSLOCASE SUBUNIT TIM-17"/>
    <property type="match status" value="1"/>
</dbReference>
<comment type="subcellular location">
    <subcellularLocation>
        <location evidence="1">Mitochondrion inner membrane</location>
        <topology evidence="1">Multi-pass membrane protein</topology>
    </subcellularLocation>
</comment>
<proteinExistence type="inferred from homology"/>
<reference evidence="10" key="1">
    <citation type="submission" date="2024-06" db="EMBL/GenBank/DDBJ databases">
        <authorList>
            <person name="Ryan C."/>
        </authorList>
    </citation>
    <scope>NUCLEOTIDE SEQUENCE [LARGE SCALE GENOMIC DNA]</scope>
</reference>
<dbReference type="Pfam" id="PF02466">
    <property type="entry name" value="Tim17"/>
    <property type="match status" value="1"/>
</dbReference>
<keyword evidence="10" id="KW-1185">Reference proteome</keyword>
<evidence type="ECO:0000313" key="9">
    <source>
        <dbReference type="EMBL" id="CAL5012053.1"/>
    </source>
</evidence>
<feature type="transmembrane region" description="Helical" evidence="8">
    <location>
        <begin position="127"/>
        <end position="149"/>
    </location>
</feature>
<dbReference type="GO" id="GO:0005743">
    <property type="term" value="C:mitochondrial inner membrane"/>
    <property type="evidence" value="ECO:0007669"/>
    <property type="project" value="UniProtKB-SubCell"/>
</dbReference>
<gene>
    <name evidence="9" type="ORF">URODEC1_LOCUS70718</name>
</gene>
<dbReference type="EMBL" id="OZ075138">
    <property type="protein sequence ID" value="CAL5012053.1"/>
    <property type="molecule type" value="Genomic_DNA"/>
</dbReference>
<keyword evidence="3 8" id="KW-0812">Transmembrane</keyword>
<organism evidence="9 10">
    <name type="scientific">Urochloa decumbens</name>
    <dbReference type="NCBI Taxonomy" id="240449"/>
    <lineage>
        <taxon>Eukaryota</taxon>
        <taxon>Viridiplantae</taxon>
        <taxon>Streptophyta</taxon>
        <taxon>Embryophyta</taxon>
        <taxon>Tracheophyta</taxon>
        <taxon>Spermatophyta</taxon>
        <taxon>Magnoliopsida</taxon>
        <taxon>Liliopsida</taxon>
        <taxon>Poales</taxon>
        <taxon>Poaceae</taxon>
        <taxon>PACMAD clade</taxon>
        <taxon>Panicoideae</taxon>
        <taxon>Panicodae</taxon>
        <taxon>Paniceae</taxon>
        <taxon>Melinidinae</taxon>
        <taxon>Urochloa</taxon>
    </lineage>
</organism>
<evidence type="ECO:0000256" key="3">
    <source>
        <dbReference type="ARBA" id="ARBA00022692"/>
    </source>
</evidence>
<evidence type="ECO:0000256" key="8">
    <source>
        <dbReference type="SAM" id="Phobius"/>
    </source>
</evidence>
<dbReference type="AlphaFoldDB" id="A0ABC9BZX9"/>
<keyword evidence="4" id="KW-0999">Mitochondrion inner membrane</keyword>
<evidence type="ECO:0000256" key="7">
    <source>
        <dbReference type="ARBA" id="ARBA00023136"/>
    </source>
</evidence>
<keyword evidence="5 8" id="KW-1133">Transmembrane helix</keyword>
<evidence type="ECO:0000313" key="10">
    <source>
        <dbReference type="Proteomes" id="UP001497457"/>
    </source>
</evidence>
<evidence type="ECO:0000256" key="1">
    <source>
        <dbReference type="ARBA" id="ARBA00004448"/>
    </source>
</evidence>